<dbReference type="Proteomes" id="UP001549110">
    <property type="component" value="Unassembled WGS sequence"/>
</dbReference>
<proteinExistence type="predicted"/>
<name>A0ABV2EFF1_9CAUL</name>
<dbReference type="RefSeq" id="WP_331932440.1">
    <property type="nucleotide sequence ID" value="NZ_JBEPLU010000001.1"/>
</dbReference>
<evidence type="ECO:0000313" key="2">
    <source>
        <dbReference type="Proteomes" id="UP001549110"/>
    </source>
</evidence>
<gene>
    <name evidence="1" type="ORF">ABID41_000855</name>
</gene>
<protein>
    <submittedName>
        <fullName evidence="1">Prophage maintenance system killer protein</fullName>
    </submittedName>
</protein>
<evidence type="ECO:0000313" key="1">
    <source>
        <dbReference type="EMBL" id="MET3525760.1"/>
    </source>
</evidence>
<reference evidence="1 2" key="1">
    <citation type="submission" date="2024-06" db="EMBL/GenBank/DDBJ databases">
        <title>Genomic Encyclopedia of Type Strains, Phase IV (KMG-IV): sequencing the most valuable type-strain genomes for metagenomic binning, comparative biology and taxonomic classification.</title>
        <authorList>
            <person name="Goeker M."/>
        </authorList>
    </citation>
    <scope>NUCLEOTIDE SEQUENCE [LARGE SCALE GENOMIC DNA]</scope>
    <source>
        <strain evidence="1 2">DSM 17809</strain>
    </source>
</reference>
<keyword evidence="2" id="KW-1185">Reference proteome</keyword>
<accession>A0ABV2EFF1</accession>
<comment type="caution">
    <text evidence="1">The sequence shown here is derived from an EMBL/GenBank/DDBJ whole genome shotgun (WGS) entry which is preliminary data.</text>
</comment>
<organism evidence="1 2">
    <name type="scientific">Phenylobacterium koreense</name>
    <dbReference type="NCBI Taxonomy" id="266125"/>
    <lineage>
        <taxon>Bacteria</taxon>
        <taxon>Pseudomonadati</taxon>
        <taxon>Pseudomonadota</taxon>
        <taxon>Alphaproteobacteria</taxon>
        <taxon>Caulobacterales</taxon>
        <taxon>Caulobacteraceae</taxon>
        <taxon>Phenylobacterium</taxon>
    </lineage>
</organism>
<sequence>MEFIALGQFLLDNRIVLTASDEDATEVMLSVARGETGIEALTSVAL</sequence>
<dbReference type="EMBL" id="JBEPLU010000001">
    <property type="protein sequence ID" value="MET3525760.1"/>
    <property type="molecule type" value="Genomic_DNA"/>
</dbReference>